<organism evidence="2 3">
    <name type="scientific">Pelagibius litoralis</name>
    <dbReference type="NCBI Taxonomy" id="374515"/>
    <lineage>
        <taxon>Bacteria</taxon>
        <taxon>Pseudomonadati</taxon>
        <taxon>Pseudomonadota</taxon>
        <taxon>Alphaproteobacteria</taxon>
        <taxon>Rhodospirillales</taxon>
        <taxon>Rhodovibrionaceae</taxon>
        <taxon>Pelagibius</taxon>
    </lineage>
</organism>
<dbReference type="EMBL" id="JAAQPH010000004">
    <property type="protein sequence ID" value="NIA68352.1"/>
    <property type="molecule type" value="Genomic_DNA"/>
</dbReference>
<gene>
    <name evidence="2" type="ORF">HBA54_07085</name>
</gene>
<dbReference type="AlphaFoldDB" id="A0A967C825"/>
<dbReference type="Pfam" id="PF11655">
    <property type="entry name" value="DUF2589"/>
    <property type="match status" value="1"/>
</dbReference>
<evidence type="ECO:0000313" key="2">
    <source>
        <dbReference type="EMBL" id="NIA68352.1"/>
    </source>
</evidence>
<evidence type="ECO:0000313" key="3">
    <source>
        <dbReference type="Proteomes" id="UP000761264"/>
    </source>
</evidence>
<accession>A0A967C825</accession>
<evidence type="ECO:0000256" key="1">
    <source>
        <dbReference type="SAM" id="MobiDB-lite"/>
    </source>
</evidence>
<dbReference type="Proteomes" id="UP000761264">
    <property type="component" value="Unassembled WGS sequence"/>
</dbReference>
<protein>
    <submittedName>
        <fullName evidence="2">DUF2589 domain-containing protein</fullName>
    </submittedName>
</protein>
<feature type="compositionally biased region" description="Gly residues" evidence="1">
    <location>
        <begin position="184"/>
        <end position="203"/>
    </location>
</feature>
<reference evidence="2" key="1">
    <citation type="submission" date="2020-03" db="EMBL/GenBank/DDBJ databases">
        <title>Genome of Pelagibius litoralis DSM 21314T.</title>
        <authorList>
            <person name="Wang G."/>
        </authorList>
    </citation>
    <scope>NUCLEOTIDE SEQUENCE</scope>
    <source>
        <strain evidence="2">DSM 21314</strain>
    </source>
</reference>
<comment type="caution">
    <text evidence="2">The sequence shown here is derived from an EMBL/GenBank/DDBJ whole genome shotgun (WGS) entry which is preliminary data.</text>
</comment>
<dbReference type="InterPro" id="IPR024510">
    <property type="entry name" value="DUF2589"/>
</dbReference>
<feature type="region of interest" description="Disordered" evidence="1">
    <location>
        <begin position="178"/>
        <end position="203"/>
    </location>
</feature>
<name>A0A967C825_9PROT</name>
<proteinExistence type="predicted"/>
<keyword evidence="3" id="KW-1185">Reference proteome</keyword>
<sequence>MAVAGELQALPFGSLIGGPLDAAIEAQAKAAVSSVKFIKAIGFNDDGSVQNVTFTAKKGEQETEITVPLLTIVPIPFIRIDEMTIDFKANISSSNESEDKTAQSTAKNAKVSASARYLFFKANLEASVSSKKDSESTKKSKYSVETTIDVHVHAVQDELPAGLAKMLNILADTIQAPPAVTGQPGSGGAGGGAGGGGGGKAGN</sequence>
<dbReference type="RefSeq" id="WP_167222835.1">
    <property type="nucleotide sequence ID" value="NZ_JAAQPH010000004.1"/>
</dbReference>